<gene>
    <name evidence="2" type="ORF">BAU18_001859</name>
</gene>
<evidence type="ECO:0008006" key="4">
    <source>
        <dbReference type="Google" id="ProtNLM"/>
    </source>
</evidence>
<evidence type="ECO:0000313" key="3">
    <source>
        <dbReference type="Proteomes" id="UP001429357"/>
    </source>
</evidence>
<name>A0ABV0F2I4_9ENTE</name>
<evidence type="ECO:0000256" key="1">
    <source>
        <dbReference type="SAM" id="MobiDB-lite"/>
    </source>
</evidence>
<sequence>MTVSQEKLQGLRNWVHEEFFREQHYATRTGDTHGVNLLQAVLSKLDHEYGTKYEKTASQVKQEPVEETEQGSLF</sequence>
<accession>A0ABV0F2I4</accession>
<protein>
    <recommendedName>
        <fullName evidence="4">Nucleotide pyrophosphohydrolase</fullName>
    </recommendedName>
</protein>
<comment type="caution">
    <text evidence="2">The sequence shown here is derived from an EMBL/GenBank/DDBJ whole genome shotgun (WGS) entry which is preliminary data.</text>
</comment>
<keyword evidence="3" id="KW-1185">Reference proteome</keyword>
<reference evidence="3" key="1">
    <citation type="submission" date="2016-06" db="EMBL/GenBank/DDBJ databases">
        <title>Four novel species of enterococci isolated from chicken manure.</title>
        <authorList>
            <person name="Van Tyne D."/>
        </authorList>
    </citation>
    <scope>NUCLEOTIDE SEQUENCE [LARGE SCALE GENOMIC DNA]</scope>
    <source>
        <strain evidence="3">JM9A</strain>
    </source>
</reference>
<dbReference type="EMBL" id="MAEI02000001">
    <property type="protein sequence ID" value="MEO1782266.1"/>
    <property type="molecule type" value="Genomic_DNA"/>
</dbReference>
<proteinExistence type="predicted"/>
<reference evidence="2 3" key="2">
    <citation type="submission" date="2024-02" db="EMBL/GenBank/DDBJ databases">
        <title>The Genome Sequence of Enterococcus diestrammenae JM9A.</title>
        <authorList>
            <person name="Earl A."/>
            <person name="Manson A."/>
            <person name="Gilmore M."/>
            <person name="Sanders J."/>
            <person name="Shea T."/>
            <person name="Howe W."/>
            <person name="Livny J."/>
            <person name="Cuomo C."/>
            <person name="Neafsey D."/>
            <person name="Birren B."/>
        </authorList>
    </citation>
    <scope>NUCLEOTIDE SEQUENCE [LARGE SCALE GENOMIC DNA]</scope>
    <source>
        <strain evidence="2 3">JM9A</strain>
    </source>
</reference>
<evidence type="ECO:0000313" key="2">
    <source>
        <dbReference type="EMBL" id="MEO1782266.1"/>
    </source>
</evidence>
<organism evidence="2 3">
    <name type="scientific">Enterococcus diestrammenae</name>
    <dbReference type="NCBI Taxonomy" id="1155073"/>
    <lineage>
        <taxon>Bacteria</taxon>
        <taxon>Bacillati</taxon>
        <taxon>Bacillota</taxon>
        <taxon>Bacilli</taxon>
        <taxon>Lactobacillales</taxon>
        <taxon>Enterococcaceae</taxon>
        <taxon>Enterococcus</taxon>
    </lineage>
</organism>
<dbReference type="RefSeq" id="WP_161868856.1">
    <property type="nucleotide sequence ID" value="NZ_MAEI02000001.1"/>
</dbReference>
<feature type="region of interest" description="Disordered" evidence="1">
    <location>
        <begin position="54"/>
        <end position="74"/>
    </location>
</feature>
<feature type="compositionally biased region" description="Acidic residues" evidence="1">
    <location>
        <begin position="65"/>
        <end position="74"/>
    </location>
</feature>
<dbReference type="Proteomes" id="UP001429357">
    <property type="component" value="Unassembled WGS sequence"/>
</dbReference>